<proteinExistence type="predicted"/>
<dbReference type="EMBL" id="KL198074">
    <property type="protein sequence ID" value="KDQ09841.1"/>
    <property type="molecule type" value="Genomic_DNA"/>
</dbReference>
<evidence type="ECO:0000313" key="2">
    <source>
        <dbReference type="Proteomes" id="UP000027195"/>
    </source>
</evidence>
<dbReference type="Proteomes" id="UP000027195">
    <property type="component" value="Unassembled WGS sequence"/>
</dbReference>
<name>A0A067ME58_BOTB1</name>
<gene>
    <name evidence="1" type="ORF">BOTBODRAFT_178755</name>
</gene>
<keyword evidence="2" id="KW-1185">Reference proteome</keyword>
<dbReference type="AlphaFoldDB" id="A0A067ME58"/>
<accession>A0A067ME58</accession>
<sequence length="149" mass="16139">MSFSFTLQQRAKPLLIITTLFQPWHTPFPPAHDRSRPHRLLLLELMMHDVTMLFPTCHLACSLAPLFPPLPRMLAALAASQPRPLPISAIVTILHSCLTATPAALPSRALTGLHTSLAVAHAPTTHNLCALHPHTSLALGLAPLDIARA</sequence>
<evidence type="ECO:0000313" key="1">
    <source>
        <dbReference type="EMBL" id="KDQ09841.1"/>
    </source>
</evidence>
<protein>
    <submittedName>
        <fullName evidence="1">Uncharacterized protein</fullName>
    </submittedName>
</protein>
<dbReference type="InParanoid" id="A0A067ME58"/>
<organism evidence="1 2">
    <name type="scientific">Botryobasidium botryosum (strain FD-172 SS1)</name>
    <dbReference type="NCBI Taxonomy" id="930990"/>
    <lineage>
        <taxon>Eukaryota</taxon>
        <taxon>Fungi</taxon>
        <taxon>Dikarya</taxon>
        <taxon>Basidiomycota</taxon>
        <taxon>Agaricomycotina</taxon>
        <taxon>Agaricomycetes</taxon>
        <taxon>Cantharellales</taxon>
        <taxon>Botryobasidiaceae</taxon>
        <taxon>Botryobasidium</taxon>
    </lineage>
</organism>
<reference evidence="2" key="1">
    <citation type="journal article" date="2014" name="Proc. Natl. Acad. Sci. U.S.A.">
        <title>Extensive sampling of basidiomycete genomes demonstrates inadequacy of the white-rot/brown-rot paradigm for wood decay fungi.</title>
        <authorList>
            <person name="Riley R."/>
            <person name="Salamov A.A."/>
            <person name="Brown D.W."/>
            <person name="Nagy L.G."/>
            <person name="Floudas D."/>
            <person name="Held B.W."/>
            <person name="Levasseur A."/>
            <person name="Lombard V."/>
            <person name="Morin E."/>
            <person name="Otillar R."/>
            <person name="Lindquist E.A."/>
            <person name="Sun H."/>
            <person name="LaButti K.M."/>
            <person name="Schmutz J."/>
            <person name="Jabbour D."/>
            <person name="Luo H."/>
            <person name="Baker S.E."/>
            <person name="Pisabarro A.G."/>
            <person name="Walton J.D."/>
            <person name="Blanchette R.A."/>
            <person name="Henrissat B."/>
            <person name="Martin F."/>
            <person name="Cullen D."/>
            <person name="Hibbett D.S."/>
            <person name="Grigoriev I.V."/>
        </authorList>
    </citation>
    <scope>NUCLEOTIDE SEQUENCE [LARGE SCALE GENOMIC DNA]</scope>
    <source>
        <strain evidence="2">FD-172 SS1</strain>
    </source>
</reference>
<dbReference type="HOGENOM" id="CLU_1749340_0_0_1"/>